<evidence type="ECO:0000313" key="1">
    <source>
        <dbReference type="EMBL" id="GGB10797.1"/>
    </source>
</evidence>
<dbReference type="EMBL" id="BMHH01000031">
    <property type="protein sequence ID" value="GGB10797.1"/>
    <property type="molecule type" value="Genomic_DNA"/>
</dbReference>
<organism evidence="1 2">
    <name type="scientific">Brucella endophytica</name>
    <dbReference type="NCBI Taxonomy" id="1963359"/>
    <lineage>
        <taxon>Bacteria</taxon>
        <taxon>Pseudomonadati</taxon>
        <taxon>Pseudomonadota</taxon>
        <taxon>Alphaproteobacteria</taxon>
        <taxon>Hyphomicrobiales</taxon>
        <taxon>Brucellaceae</taxon>
        <taxon>Brucella/Ochrobactrum group</taxon>
        <taxon>Brucella</taxon>
    </lineage>
</organism>
<reference evidence="1" key="1">
    <citation type="journal article" date="2014" name="Int. J. Syst. Evol. Microbiol.">
        <title>Complete genome sequence of Corynebacterium casei LMG S-19264T (=DSM 44701T), isolated from a smear-ripened cheese.</title>
        <authorList>
            <consortium name="US DOE Joint Genome Institute (JGI-PGF)"/>
            <person name="Walter F."/>
            <person name="Albersmeier A."/>
            <person name="Kalinowski J."/>
            <person name="Ruckert C."/>
        </authorList>
    </citation>
    <scope>NUCLEOTIDE SEQUENCE</scope>
    <source>
        <strain evidence="1">CGMCC 1.15082</strain>
    </source>
</reference>
<sequence>MQLSRGQALDGQDRKAFGFDRIAASRTKHLLELDYIMFQGFQNTCFPPARKSMLHWGICR</sequence>
<gene>
    <name evidence="1" type="ORF">GCM10011491_43410</name>
</gene>
<name>A0A916SQ76_9HYPH</name>
<dbReference type="AlphaFoldDB" id="A0A916SQ76"/>
<protein>
    <submittedName>
        <fullName evidence="1">Uncharacterized protein</fullName>
    </submittedName>
</protein>
<keyword evidence="2" id="KW-1185">Reference proteome</keyword>
<dbReference type="Proteomes" id="UP000646478">
    <property type="component" value="Unassembled WGS sequence"/>
</dbReference>
<proteinExistence type="predicted"/>
<reference evidence="1" key="2">
    <citation type="submission" date="2020-09" db="EMBL/GenBank/DDBJ databases">
        <authorList>
            <person name="Sun Q."/>
            <person name="Zhou Y."/>
        </authorList>
    </citation>
    <scope>NUCLEOTIDE SEQUENCE</scope>
    <source>
        <strain evidence="1">CGMCC 1.15082</strain>
    </source>
</reference>
<evidence type="ECO:0000313" key="2">
    <source>
        <dbReference type="Proteomes" id="UP000646478"/>
    </source>
</evidence>
<accession>A0A916SQ76</accession>
<comment type="caution">
    <text evidence="1">The sequence shown here is derived from an EMBL/GenBank/DDBJ whole genome shotgun (WGS) entry which is preliminary data.</text>
</comment>